<dbReference type="AlphaFoldDB" id="B8F971"/>
<dbReference type="Pfam" id="PF08269">
    <property type="entry name" value="dCache_2"/>
    <property type="match status" value="1"/>
</dbReference>
<dbReference type="eggNOG" id="COG4564">
    <property type="taxonomic scope" value="Bacteria"/>
</dbReference>
<dbReference type="Proteomes" id="UP000000739">
    <property type="component" value="Chromosome"/>
</dbReference>
<keyword evidence="2" id="KW-1003">Cell membrane</keyword>
<evidence type="ECO:0000256" key="4">
    <source>
        <dbReference type="ARBA" id="ARBA00022989"/>
    </source>
</evidence>
<evidence type="ECO:0000256" key="3">
    <source>
        <dbReference type="ARBA" id="ARBA00022692"/>
    </source>
</evidence>
<evidence type="ECO:0000259" key="7">
    <source>
        <dbReference type="SMART" id="SM01049"/>
    </source>
</evidence>
<evidence type="ECO:0000313" key="9">
    <source>
        <dbReference type="Proteomes" id="UP000000739"/>
    </source>
</evidence>
<evidence type="ECO:0000313" key="8">
    <source>
        <dbReference type="EMBL" id="ACL02817.1"/>
    </source>
</evidence>
<reference evidence="8 9" key="1">
    <citation type="journal article" date="2012" name="Environ. Microbiol.">
        <title>The genome sequence of Desulfatibacillum alkenivorans AK-01: a blueprint for anaerobic alkane oxidation.</title>
        <authorList>
            <person name="Callaghan A.V."/>
            <person name="Morris B.E."/>
            <person name="Pereira I.A."/>
            <person name="McInerney M.J."/>
            <person name="Austin R.N."/>
            <person name="Groves J.T."/>
            <person name="Kukor J.J."/>
            <person name="Suflita J.M."/>
            <person name="Young L.Y."/>
            <person name="Zylstra G.J."/>
            <person name="Wawrik B."/>
        </authorList>
    </citation>
    <scope>NUCLEOTIDE SEQUENCE [LARGE SCALE GENOMIC DNA]</scope>
    <source>
        <strain evidence="8 9">AK-01</strain>
    </source>
</reference>
<dbReference type="RefSeq" id="WP_012610255.1">
    <property type="nucleotide sequence ID" value="NC_011768.1"/>
</dbReference>
<feature type="chain" id="PRO_5002871933" evidence="6">
    <location>
        <begin position="27"/>
        <end position="160"/>
    </location>
</feature>
<dbReference type="InterPro" id="IPR033480">
    <property type="entry name" value="sCache_2"/>
</dbReference>
<name>B8F971_DESAL</name>
<keyword evidence="9" id="KW-1185">Reference proteome</keyword>
<keyword evidence="3" id="KW-0812">Transmembrane</keyword>
<dbReference type="InterPro" id="IPR004010">
    <property type="entry name" value="Double_Cache_2"/>
</dbReference>
<sequence length="160" mass="17507">MKTMHGLGWLVVCLAVVLTVGAPAFAGEQAVKEECAAKVKQAVEMAQKVGMEKAIQTLNNPDSPYVWKDSYVFCLDLEKRLVIAHPVNPALVGKDWAMSAKDANGKMFFAEFIRVAMDPGEGWVEYVWPKPGETAPVKKATYVLKVPGQHYCMGAGAYTE</sequence>
<dbReference type="SMART" id="SM01049">
    <property type="entry name" value="Cache_2"/>
    <property type="match status" value="1"/>
</dbReference>
<accession>B8F971</accession>
<dbReference type="HOGENOM" id="CLU_081845_2_0_7"/>
<evidence type="ECO:0000256" key="1">
    <source>
        <dbReference type="ARBA" id="ARBA00004651"/>
    </source>
</evidence>
<protein>
    <submittedName>
        <fullName evidence="8">Cache, type 2 domain protein</fullName>
    </submittedName>
</protein>
<feature type="signal peptide" evidence="6">
    <location>
        <begin position="1"/>
        <end position="26"/>
    </location>
</feature>
<dbReference type="EMBL" id="CP001322">
    <property type="protein sequence ID" value="ACL02817.1"/>
    <property type="molecule type" value="Genomic_DNA"/>
</dbReference>
<evidence type="ECO:0000256" key="6">
    <source>
        <dbReference type="SAM" id="SignalP"/>
    </source>
</evidence>
<gene>
    <name evidence="8" type="ordered locus">Dalk_1114</name>
</gene>
<dbReference type="Gene3D" id="3.30.450.20">
    <property type="entry name" value="PAS domain"/>
    <property type="match status" value="1"/>
</dbReference>
<dbReference type="KEGG" id="dal:Dalk_1114"/>
<organism evidence="8 9">
    <name type="scientific">Desulfatibacillum aliphaticivorans</name>
    <dbReference type="NCBI Taxonomy" id="218208"/>
    <lineage>
        <taxon>Bacteria</taxon>
        <taxon>Pseudomonadati</taxon>
        <taxon>Thermodesulfobacteriota</taxon>
        <taxon>Desulfobacteria</taxon>
        <taxon>Desulfobacterales</taxon>
        <taxon>Desulfatibacillaceae</taxon>
        <taxon>Desulfatibacillum</taxon>
    </lineage>
</organism>
<keyword evidence="5" id="KW-0472">Membrane</keyword>
<evidence type="ECO:0000256" key="2">
    <source>
        <dbReference type="ARBA" id="ARBA00022475"/>
    </source>
</evidence>
<comment type="subcellular location">
    <subcellularLocation>
        <location evidence="1">Cell membrane</location>
        <topology evidence="1">Multi-pass membrane protein</topology>
    </subcellularLocation>
</comment>
<evidence type="ECO:0000256" key="5">
    <source>
        <dbReference type="ARBA" id="ARBA00023136"/>
    </source>
</evidence>
<keyword evidence="4" id="KW-1133">Transmembrane helix</keyword>
<dbReference type="GO" id="GO:0005886">
    <property type="term" value="C:plasma membrane"/>
    <property type="evidence" value="ECO:0007669"/>
    <property type="project" value="UniProtKB-SubCell"/>
</dbReference>
<feature type="domain" description="Single Cache" evidence="7">
    <location>
        <begin position="28"/>
        <end position="110"/>
    </location>
</feature>
<proteinExistence type="predicted"/>
<keyword evidence="6" id="KW-0732">Signal</keyword>